<name>A0A6P2D3Z9_9BACT</name>
<evidence type="ECO:0000313" key="9">
    <source>
        <dbReference type="EMBL" id="VTR95607.1"/>
    </source>
</evidence>
<feature type="binding site" evidence="5">
    <location>
        <position position="141"/>
    </location>
    <ligand>
        <name>ATP</name>
        <dbReference type="ChEBI" id="CHEBI:30616"/>
    </ligand>
</feature>
<evidence type="ECO:0000259" key="8">
    <source>
        <dbReference type="PROSITE" id="PS50011"/>
    </source>
</evidence>
<proteinExistence type="predicted"/>
<evidence type="ECO:0000256" key="6">
    <source>
        <dbReference type="SAM" id="MobiDB-lite"/>
    </source>
</evidence>
<keyword evidence="10" id="KW-1185">Reference proteome</keyword>
<feature type="domain" description="Protein kinase" evidence="8">
    <location>
        <begin position="112"/>
        <end position="380"/>
    </location>
</feature>
<dbReference type="CDD" id="cd14014">
    <property type="entry name" value="STKc_PknB_like"/>
    <property type="match status" value="1"/>
</dbReference>
<dbReference type="GO" id="GO:0004674">
    <property type="term" value="F:protein serine/threonine kinase activity"/>
    <property type="evidence" value="ECO:0007669"/>
    <property type="project" value="TreeGrafter"/>
</dbReference>
<dbReference type="InterPro" id="IPR011009">
    <property type="entry name" value="Kinase-like_dom_sf"/>
</dbReference>
<evidence type="ECO:0000256" key="4">
    <source>
        <dbReference type="ARBA" id="ARBA00022840"/>
    </source>
</evidence>
<keyword evidence="1" id="KW-0808">Transferase</keyword>
<dbReference type="PANTHER" id="PTHR43289:SF6">
    <property type="entry name" value="SERINE_THREONINE-PROTEIN KINASE NEKL-3"/>
    <property type="match status" value="1"/>
</dbReference>
<dbReference type="Gene3D" id="1.10.510.10">
    <property type="entry name" value="Transferase(Phosphotransferase) domain 1"/>
    <property type="match status" value="1"/>
</dbReference>
<feature type="transmembrane region" description="Helical" evidence="7">
    <location>
        <begin position="300"/>
        <end position="320"/>
    </location>
</feature>
<keyword evidence="4 5" id="KW-0067">ATP-binding</keyword>
<protein>
    <recommendedName>
        <fullName evidence="8">Protein kinase domain-containing protein</fullName>
    </recommendedName>
</protein>
<dbReference type="InterPro" id="IPR017441">
    <property type="entry name" value="Protein_kinase_ATP_BS"/>
</dbReference>
<dbReference type="SUPFAM" id="SSF56112">
    <property type="entry name" value="Protein kinase-like (PK-like)"/>
    <property type="match status" value="1"/>
</dbReference>
<dbReference type="GO" id="GO:0005524">
    <property type="term" value="F:ATP binding"/>
    <property type="evidence" value="ECO:0007669"/>
    <property type="project" value="UniProtKB-UniRule"/>
</dbReference>
<evidence type="ECO:0000256" key="1">
    <source>
        <dbReference type="ARBA" id="ARBA00022679"/>
    </source>
</evidence>
<keyword evidence="7" id="KW-0472">Membrane</keyword>
<evidence type="ECO:0000256" key="2">
    <source>
        <dbReference type="ARBA" id="ARBA00022741"/>
    </source>
</evidence>
<keyword evidence="3 9" id="KW-0418">Kinase</keyword>
<dbReference type="PROSITE" id="PS50011">
    <property type="entry name" value="PROTEIN_KINASE_DOM"/>
    <property type="match status" value="1"/>
</dbReference>
<evidence type="ECO:0000256" key="5">
    <source>
        <dbReference type="PROSITE-ProRule" id="PRU10141"/>
    </source>
</evidence>
<feature type="transmembrane region" description="Helical" evidence="7">
    <location>
        <begin position="429"/>
        <end position="448"/>
    </location>
</feature>
<keyword evidence="7" id="KW-1133">Transmembrane helix</keyword>
<keyword evidence="2 5" id="KW-0547">Nucleotide-binding</keyword>
<dbReference type="SMART" id="SM00220">
    <property type="entry name" value="S_TKc"/>
    <property type="match status" value="1"/>
</dbReference>
<evidence type="ECO:0000313" key="10">
    <source>
        <dbReference type="Proteomes" id="UP000464178"/>
    </source>
</evidence>
<dbReference type="PROSITE" id="PS00108">
    <property type="entry name" value="PROTEIN_KINASE_ST"/>
    <property type="match status" value="1"/>
</dbReference>
<keyword evidence="7" id="KW-0812">Transmembrane</keyword>
<dbReference type="InterPro" id="IPR008271">
    <property type="entry name" value="Ser/Thr_kinase_AS"/>
</dbReference>
<organism evidence="9 10">
    <name type="scientific">Gemmata massiliana</name>
    <dbReference type="NCBI Taxonomy" id="1210884"/>
    <lineage>
        <taxon>Bacteria</taxon>
        <taxon>Pseudomonadati</taxon>
        <taxon>Planctomycetota</taxon>
        <taxon>Planctomycetia</taxon>
        <taxon>Gemmatales</taxon>
        <taxon>Gemmataceae</taxon>
        <taxon>Gemmata</taxon>
    </lineage>
</organism>
<feature type="region of interest" description="Disordered" evidence="6">
    <location>
        <begin position="58"/>
        <end position="83"/>
    </location>
</feature>
<feature type="compositionally biased region" description="Polar residues" evidence="6">
    <location>
        <begin position="397"/>
        <end position="408"/>
    </location>
</feature>
<gene>
    <name evidence="9" type="ORF">SOIL9_21070</name>
</gene>
<dbReference type="PANTHER" id="PTHR43289">
    <property type="entry name" value="MITOGEN-ACTIVATED PROTEIN KINASE KINASE KINASE 20-RELATED"/>
    <property type="match status" value="1"/>
</dbReference>
<sequence length="675" mass="73987">MNRAPEALQSASRACPTPAELAAFLSDELPAPTMDEIGAHVSSCKSCDAAVRRMDEVTHSKFRKPARSSQNNVGPSDPTLPDYPHVLASSRSLPPTQVHYVVPKPPERLGQYRIMERLGQGGMGTVYRAEHVRLKKFFAVKILSASQMWDHRAVARFQLEMEVVGRLDHPNIVRATDAGDADGLHFLVMELIEGSNLAKLIGRCGPLSVPVACELVRQAALGLQHAHENGLVHRDVKPSNLMLSTSGQVKVLDLGLALLRSNDPNSNDELTGAGEVMGTAEYMAPEQWTNTHAVDIRADIYSLGCTLYALLAGAPPFSGVERKTFMRLMTAHQIEAAPPITTRRPDLPAPLVEILDRMLAKNPNERPATPGKVASALKGLSDERGLSKLSGLSGSGAESNDLSASETPTSFFPATVKIQPRPKRRRRRWIAALALVFLIAGIGAYTTFTPAPIPNQAKEPPPPDLPHDPKKWRNLLTAQPTERLWRASQIAFFDFNPKKELLSVRSPSKSLLRLGETQAKGYKLQVGLRQVTWEGGVGIYFGGGSPSQEPNEFRCQLIHLVHVGLPGNAAKYSLSRSRGNLVRLADQRPDLQVWGFSGTPVASPGPKEHLLELEVRPECVWSIRWDGAECSEMTNEFALSQQRRMLPDPHLMGEYGIYCNGADVSILTARYIETE</sequence>
<dbReference type="PROSITE" id="PS00107">
    <property type="entry name" value="PROTEIN_KINASE_ATP"/>
    <property type="match status" value="1"/>
</dbReference>
<dbReference type="Proteomes" id="UP000464178">
    <property type="component" value="Chromosome"/>
</dbReference>
<evidence type="ECO:0000256" key="7">
    <source>
        <dbReference type="SAM" id="Phobius"/>
    </source>
</evidence>
<dbReference type="AlphaFoldDB" id="A0A6P2D3Z9"/>
<reference evidence="9 10" key="1">
    <citation type="submission" date="2019-05" db="EMBL/GenBank/DDBJ databases">
        <authorList>
            <consortium name="Science for Life Laboratories"/>
        </authorList>
    </citation>
    <scope>NUCLEOTIDE SEQUENCE [LARGE SCALE GENOMIC DNA]</scope>
    <source>
        <strain evidence="9">Soil9</strain>
    </source>
</reference>
<accession>A0A6P2D3Z9</accession>
<dbReference type="EMBL" id="LR593886">
    <property type="protein sequence ID" value="VTR95607.1"/>
    <property type="molecule type" value="Genomic_DNA"/>
</dbReference>
<dbReference type="KEGG" id="gms:SOIL9_21070"/>
<evidence type="ECO:0000256" key="3">
    <source>
        <dbReference type="ARBA" id="ARBA00022777"/>
    </source>
</evidence>
<dbReference type="InterPro" id="IPR000719">
    <property type="entry name" value="Prot_kinase_dom"/>
</dbReference>
<dbReference type="Pfam" id="PF00069">
    <property type="entry name" value="Pkinase"/>
    <property type="match status" value="1"/>
</dbReference>
<dbReference type="RefSeq" id="WP_162670005.1">
    <property type="nucleotide sequence ID" value="NZ_LR593886.1"/>
</dbReference>
<feature type="region of interest" description="Disordered" evidence="6">
    <location>
        <begin position="388"/>
        <end position="408"/>
    </location>
</feature>
<dbReference type="Gene3D" id="3.30.200.20">
    <property type="entry name" value="Phosphorylase Kinase, domain 1"/>
    <property type="match status" value="1"/>
</dbReference>